<dbReference type="EMBL" id="LRRQ01000040">
    <property type="protein sequence ID" value="OAM91140.1"/>
    <property type="molecule type" value="Genomic_DNA"/>
</dbReference>
<evidence type="ECO:0000256" key="1">
    <source>
        <dbReference type="ARBA" id="ARBA00022801"/>
    </source>
</evidence>
<keyword evidence="1" id="KW-0378">Hydrolase</keyword>
<dbReference type="AlphaFoldDB" id="A0A178IMN6"/>
<dbReference type="Pfam" id="PF07470">
    <property type="entry name" value="Glyco_hydro_88"/>
    <property type="match status" value="1"/>
</dbReference>
<name>A0A178IMN6_9BACT</name>
<dbReference type="PANTHER" id="PTHR33886:SF8">
    <property type="entry name" value="UNSATURATED RHAMNOGALACTURONAN HYDROLASE (EUROFUNG)"/>
    <property type="match status" value="1"/>
</dbReference>
<dbReference type="Proteomes" id="UP000078486">
    <property type="component" value="Unassembled WGS sequence"/>
</dbReference>
<dbReference type="InterPro" id="IPR052043">
    <property type="entry name" value="PolySaccharide_Degr_Enz"/>
</dbReference>
<dbReference type="InterPro" id="IPR008928">
    <property type="entry name" value="6-hairpin_glycosidase_sf"/>
</dbReference>
<sequence>MRGASADNHMDIDNWNWGAGVGMYGLARLWLRTGDTAYLSFLNSWIRRHWKDAANMLTVNHTAPLLTFFELHGLPGNEDYLEACRQTADWLISGATRTGSGGYEHTVNADGSHLFPEQIWADTLFMACIFLAKMGRLLDEVSYTNEATRQLLIHHQILKDKNTGLFYHGWDCLARSWMSGALWGRANAWITASTVEILEALPPSFEGRDAIVGSLREQVAALSTYQRANGLFGTLLNDPSAYDETSCAAGIAYGVRRGIKAGLLDESHMPMAEKAGRAVLAKVNSAGEVEGVSGGTPIMPTLADYKTIEIRPALYGQALALLMLCEE</sequence>
<evidence type="ECO:0000313" key="2">
    <source>
        <dbReference type="EMBL" id="OAM91140.1"/>
    </source>
</evidence>
<accession>A0A178IMN6</accession>
<protein>
    <recommendedName>
        <fullName evidence="4">Glycosyl hydrolase</fullName>
    </recommendedName>
</protein>
<dbReference type="GO" id="GO:0016787">
    <property type="term" value="F:hydrolase activity"/>
    <property type="evidence" value="ECO:0007669"/>
    <property type="project" value="UniProtKB-KW"/>
</dbReference>
<dbReference type="STRING" id="1184151.AW736_04975"/>
<organism evidence="2 3">
    <name type="scientific">Termitidicoccus mucosus</name>
    <dbReference type="NCBI Taxonomy" id="1184151"/>
    <lineage>
        <taxon>Bacteria</taxon>
        <taxon>Pseudomonadati</taxon>
        <taxon>Verrucomicrobiota</taxon>
        <taxon>Opitutia</taxon>
        <taxon>Opitutales</taxon>
        <taxon>Opitutaceae</taxon>
        <taxon>Termitidicoccus</taxon>
    </lineage>
</organism>
<dbReference type="PANTHER" id="PTHR33886">
    <property type="entry name" value="UNSATURATED RHAMNOGALACTURONAN HYDROLASE (EUROFUNG)"/>
    <property type="match status" value="1"/>
</dbReference>
<reference evidence="2 3" key="1">
    <citation type="submission" date="2016-01" db="EMBL/GenBank/DDBJ databases">
        <title>High potential of lignocellulose degradation of a new Verrucomicrobia species.</title>
        <authorList>
            <person name="Wang Y."/>
            <person name="Shi Y."/>
            <person name="Qiu Z."/>
            <person name="Liu S."/>
            <person name="Yang H."/>
        </authorList>
    </citation>
    <scope>NUCLEOTIDE SEQUENCE [LARGE SCALE GENOMIC DNA]</scope>
    <source>
        <strain evidence="2 3">TSB47</strain>
    </source>
</reference>
<dbReference type="Gene3D" id="1.50.10.10">
    <property type="match status" value="1"/>
</dbReference>
<keyword evidence="3" id="KW-1185">Reference proteome</keyword>
<evidence type="ECO:0008006" key="4">
    <source>
        <dbReference type="Google" id="ProtNLM"/>
    </source>
</evidence>
<dbReference type="InterPro" id="IPR010905">
    <property type="entry name" value="Glyco_hydro_88"/>
</dbReference>
<dbReference type="GO" id="GO:0005975">
    <property type="term" value="P:carbohydrate metabolic process"/>
    <property type="evidence" value="ECO:0007669"/>
    <property type="project" value="InterPro"/>
</dbReference>
<evidence type="ECO:0000313" key="3">
    <source>
        <dbReference type="Proteomes" id="UP000078486"/>
    </source>
</evidence>
<dbReference type="SUPFAM" id="SSF48208">
    <property type="entry name" value="Six-hairpin glycosidases"/>
    <property type="match status" value="1"/>
</dbReference>
<gene>
    <name evidence="2" type="ORF">AW736_04975</name>
</gene>
<comment type="caution">
    <text evidence="2">The sequence shown here is derived from an EMBL/GenBank/DDBJ whole genome shotgun (WGS) entry which is preliminary data.</text>
</comment>
<dbReference type="InterPro" id="IPR012341">
    <property type="entry name" value="6hp_glycosidase-like_sf"/>
</dbReference>
<proteinExistence type="predicted"/>